<evidence type="ECO:0000259" key="4">
    <source>
        <dbReference type="Pfam" id="PF09992"/>
    </source>
</evidence>
<dbReference type="InParanoid" id="A0A4R5DEH2"/>
<dbReference type="PANTHER" id="PTHR43143:SF1">
    <property type="entry name" value="SERINE_THREONINE-PROTEIN PHOSPHATASE CPPED1"/>
    <property type="match status" value="1"/>
</dbReference>
<proteinExistence type="predicted"/>
<dbReference type="RefSeq" id="WP_131893778.1">
    <property type="nucleotide sequence ID" value="NZ_SMKZ01000010.1"/>
</dbReference>
<evidence type="ECO:0000259" key="3">
    <source>
        <dbReference type="Pfam" id="PF00149"/>
    </source>
</evidence>
<dbReference type="GO" id="GO:0016787">
    <property type="term" value="F:hydrolase activity"/>
    <property type="evidence" value="ECO:0007669"/>
    <property type="project" value="InterPro"/>
</dbReference>
<dbReference type="InterPro" id="IPR029052">
    <property type="entry name" value="Metallo-depent_PP-like"/>
</dbReference>
<keyword evidence="6" id="KW-1185">Reference proteome</keyword>
<dbReference type="EMBL" id="SMKZ01000010">
    <property type="protein sequence ID" value="TDE11507.1"/>
    <property type="molecule type" value="Genomic_DNA"/>
</dbReference>
<feature type="domain" description="Phosphodiester glycosidase" evidence="4">
    <location>
        <begin position="213"/>
        <end position="387"/>
    </location>
</feature>
<protein>
    <submittedName>
        <fullName evidence="5">Multidrug transporter</fullName>
    </submittedName>
</protein>
<name>A0A4R5DEH2_9ACTN</name>
<feature type="region of interest" description="Disordered" evidence="1">
    <location>
        <begin position="400"/>
        <end position="422"/>
    </location>
</feature>
<feature type="domain" description="Calcineurin-like phosphoesterase" evidence="3">
    <location>
        <begin position="765"/>
        <end position="943"/>
    </location>
</feature>
<dbReference type="Pfam" id="PF09992">
    <property type="entry name" value="NAGPA"/>
    <property type="match status" value="1"/>
</dbReference>
<dbReference type="Proteomes" id="UP000294739">
    <property type="component" value="Unassembled WGS sequence"/>
</dbReference>
<comment type="caution">
    <text evidence="5">The sequence shown here is derived from an EMBL/GenBank/DDBJ whole genome shotgun (WGS) entry which is preliminary data.</text>
</comment>
<organism evidence="5 6">
    <name type="scientific">Jiangella asiatica</name>
    <dbReference type="NCBI Taxonomy" id="2530372"/>
    <lineage>
        <taxon>Bacteria</taxon>
        <taxon>Bacillati</taxon>
        <taxon>Actinomycetota</taxon>
        <taxon>Actinomycetes</taxon>
        <taxon>Jiangellales</taxon>
        <taxon>Jiangellaceae</taxon>
        <taxon>Jiangella</taxon>
    </lineage>
</organism>
<dbReference type="Pfam" id="PF00149">
    <property type="entry name" value="Metallophos"/>
    <property type="match status" value="1"/>
</dbReference>
<reference evidence="5 6" key="1">
    <citation type="submission" date="2019-03" db="EMBL/GenBank/DDBJ databases">
        <title>Draft genome sequences of novel Actinobacteria.</title>
        <authorList>
            <person name="Sahin N."/>
            <person name="Ay H."/>
            <person name="Saygin H."/>
        </authorList>
    </citation>
    <scope>NUCLEOTIDE SEQUENCE [LARGE SCALE GENOMIC DNA]</scope>
    <source>
        <strain evidence="5 6">5K138</strain>
    </source>
</reference>
<accession>A0A4R5DEH2</accession>
<evidence type="ECO:0000313" key="6">
    <source>
        <dbReference type="Proteomes" id="UP000294739"/>
    </source>
</evidence>
<dbReference type="PANTHER" id="PTHR43143">
    <property type="entry name" value="METALLOPHOSPHOESTERASE, CALCINEURIN SUPERFAMILY"/>
    <property type="match status" value="1"/>
</dbReference>
<evidence type="ECO:0000256" key="2">
    <source>
        <dbReference type="SAM" id="SignalP"/>
    </source>
</evidence>
<feature type="signal peptide" evidence="2">
    <location>
        <begin position="1"/>
        <end position="24"/>
    </location>
</feature>
<keyword evidence="2" id="KW-0732">Signal</keyword>
<feature type="chain" id="PRO_5039267416" evidence="2">
    <location>
        <begin position="25"/>
        <end position="1123"/>
    </location>
</feature>
<feature type="compositionally biased region" description="Low complexity" evidence="1">
    <location>
        <begin position="402"/>
        <end position="414"/>
    </location>
</feature>
<dbReference type="InterPro" id="IPR051918">
    <property type="entry name" value="STPP_CPPED1"/>
</dbReference>
<sequence>MPRSRRVRALLSSVLLLGAGLATAAAPSSAAPSAAEPDTLPASIEAATSERPVAPGVTAEETETLDDRGWQVTNAVTIDTAQGAELGYLSHGSLTDIGPITEPGQAAGAVAVVNGDFYDINNSGAPIGPVITGGELLKSPSGGQTRVVAFDADGAGRVTTIEFAGTVGLPAGDRALDRLNSSDLPANGIGAYDEHWGDYPRTRAVQNATNVTEVLVADGVVTEVREAPGAEALGAGTVALVGREQAADVLATLRPGDAVAVDWQARAADGRPVDVAIGAHALLVQDGVPQPVDDATYAARTAIGFSADGTEITILSADGDNYSHSRGATLAEMGRLMAGRGVHTAVEIDGGGSSTMATRLPGTSALRVDNALSDGELRSVPNGLGVFVPSPSEDTAGLWTRPALAPDDAPSDAPAGGGRPDLAFAGLARTVAATPHDETYGPVSDEPSITWSASGATVDPAGATATVVSTEPGTVTVTAAAGPARSETALEVLTAPVRLQPTERSVNVPSLTATGSFGLLGYDAHGSSAPIEPGDVELDYDESLFTVTADGVRGFTVMPVRDGVAGLVTVRVGDLETSVGVSIGVVTHVLDTFDDADGWRATATRATAQIAPTPDGEDGAGLRLSYDFTQATATRLAVAQLDQPLGVEGQSRSFGVSIYGSGKGEWTAFTFVDANGTTLPAVYGPYITWEGWRTVELAVPEGYPQELSFRRLTIIETKAAAQYTGDVRIDNLYVKAAPSVEVPADPPAQDPIVAQDLSRADADWRFAVFSDAQFVARDPDSPLVEGARRTLREIRAADPNFFVIAGDLVDEASEADFELARRVLEEEIGDAVPYVYVPGNHEVMGADIANFERYFGQTHRVFDHEGTRFVTLDTSLGTLRGGGFEQLAMLRQALDDAADDPAVNSVVVIQHHPPRDPTPSKNSQLADRHEAALLERWLADFQHDTGKGALFAGGHVGLFHASSVGAVPYVINGNSAKSPSVGPAEGGFTGWTLFGVDPVTAQEQEAARTSPYAGGPEWVTAQFRPHVDSLTVDAPATLAVGDTAALTATVVQGARSVPVAYPVSSRWVPSAAVHVGPVDEAGVRHVASFDPATRELTALRPGVVTVEVSVGDRTEVVRVRLTP</sequence>
<dbReference type="Gene3D" id="3.60.21.10">
    <property type="match status" value="1"/>
</dbReference>
<dbReference type="OrthoDB" id="9809781at2"/>
<dbReference type="SUPFAM" id="SSF56300">
    <property type="entry name" value="Metallo-dependent phosphatases"/>
    <property type="match status" value="1"/>
</dbReference>
<gene>
    <name evidence="5" type="ORF">E1269_09625</name>
</gene>
<dbReference type="InterPro" id="IPR004843">
    <property type="entry name" value="Calcineurin-like_PHP"/>
</dbReference>
<dbReference type="InterPro" id="IPR018711">
    <property type="entry name" value="NAGPA"/>
</dbReference>
<dbReference type="AlphaFoldDB" id="A0A4R5DEH2"/>
<evidence type="ECO:0000256" key="1">
    <source>
        <dbReference type="SAM" id="MobiDB-lite"/>
    </source>
</evidence>
<evidence type="ECO:0000313" key="5">
    <source>
        <dbReference type="EMBL" id="TDE11507.1"/>
    </source>
</evidence>